<name>A0ABY1QJZ8_9SPHN</name>
<evidence type="ECO:0000256" key="2">
    <source>
        <dbReference type="ARBA" id="ARBA00022475"/>
    </source>
</evidence>
<feature type="transmembrane region" description="Helical" evidence="6">
    <location>
        <begin position="302"/>
        <end position="319"/>
    </location>
</feature>
<feature type="transmembrane region" description="Helical" evidence="6">
    <location>
        <begin position="117"/>
        <end position="149"/>
    </location>
</feature>
<comment type="caution">
    <text evidence="7">The sequence shown here is derived from an EMBL/GenBank/DDBJ whole genome shotgun (WGS) entry which is preliminary data.</text>
</comment>
<evidence type="ECO:0000313" key="7">
    <source>
        <dbReference type="EMBL" id="SMP71648.1"/>
    </source>
</evidence>
<feature type="transmembrane region" description="Helical" evidence="6">
    <location>
        <begin position="66"/>
        <end position="83"/>
    </location>
</feature>
<keyword evidence="8" id="KW-1185">Reference proteome</keyword>
<sequence length="343" mass="38099">MTRLTPSPENAAMQPALQGTKPSARLLDYLTLARFDHATKHVFIIPGLILAYALREPSLADAPLRIGIGVLSAIAIASANYVINEWLDRESDAHHPVKYRRTAVSLQLAPEIVYLQYAIFAVFGLLLASVLGSAFLVTSAAFLLSGLVYNVRPVRSKDRPFLDVISESVNNPIRLGLGWLMMDPTSLPPASLMLAYWTGGAFLMGSKRLSEYRDITAGAGTEVLRRYRKSFAGYTAESLIVSCLVYAMLSSFFLAVFLVKYRIEFVLALPFIAMLFACYLWLSMLPHSIAQRPERMFRSRRLMSTLGLALTVLTALSFLDMPGLDQLTNRSFTPVDMQRKAHP</sequence>
<accession>A0ABY1QJZ8</accession>
<evidence type="ECO:0000256" key="3">
    <source>
        <dbReference type="ARBA" id="ARBA00022692"/>
    </source>
</evidence>
<dbReference type="InterPro" id="IPR044878">
    <property type="entry name" value="UbiA_sf"/>
</dbReference>
<dbReference type="Pfam" id="PF01040">
    <property type="entry name" value="UbiA"/>
    <property type="match status" value="1"/>
</dbReference>
<evidence type="ECO:0000256" key="5">
    <source>
        <dbReference type="ARBA" id="ARBA00023136"/>
    </source>
</evidence>
<dbReference type="Proteomes" id="UP001157910">
    <property type="component" value="Unassembled WGS sequence"/>
</dbReference>
<feature type="transmembrane region" description="Helical" evidence="6">
    <location>
        <begin position="234"/>
        <end position="259"/>
    </location>
</feature>
<dbReference type="RefSeq" id="WP_199183883.1">
    <property type="nucleotide sequence ID" value="NZ_FXUI01000006.1"/>
</dbReference>
<evidence type="ECO:0000313" key="8">
    <source>
        <dbReference type="Proteomes" id="UP001157910"/>
    </source>
</evidence>
<keyword evidence="2" id="KW-1003">Cell membrane</keyword>
<evidence type="ECO:0000256" key="1">
    <source>
        <dbReference type="ARBA" id="ARBA00004141"/>
    </source>
</evidence>
<keyword evidence="5 6" id="KW-0472">Membrane</keyword>
<evidence type="ECO:0000256" key="6">
    <source>
        <dbReference type="SAM" id="Phobius"/>
    </source>
</evidence>
<comment type="subcellular location">
    <subcellularLocation>
        <location evidence="1">Membrane</location>
        <topology evidence="1">Multi-pass membrane protein</topology>
    </subcellularLocation>
</comment>
<evidence type="ECO:0000256" key="4">
    <source>
        <dbReference type="ARBA" id="ARBA00022989"/>
    </source>
</evidence>
<dbReference type="EMBL" id="FXUI01000006">
    <property type="protein sequence ID" value="SMP71648.1"/>
    <property type="molecule type" value="Genomic_DNA"/>
</dbReference>
<gene>
    <name evidence="7" type="ORF">SAMN06296065_10651</name>
</gene>
<organism evidence="7 8">
    <name type="scientific">Novosphingobium panipatense</name>
    <dbReference type="NCBI Taxonomy" id="428991"/>
    <lineage>
        <taxon>Bacteria</taxon>
        <taxon>Pseudomonadati</taxon>
        <taxon>Pseudomonadota</taxon>
        <taxon>Alphaproteobacteria</taxon>
        <taxon>Sphingomonadales</taxon>
        <taxon>Sphingomonadaceae</taxon>
        <taxon>Novosphingobium</taxon>
    </lineage>
</organism>
<feature type="transmembrane region" description="Helical" evidence="6">
    <location>
        <begin position="265"/>
        <end position="282"/>
    </location>
</feature>
<protein>
    <submittedName>
        <fullName evidence="7">4-hydroxybenzoate polyprenyltransferase</fullName>
    </submittedName>
</protein>
<reference evidence="7 8" key="1">
    <citation type="submission" date="2017-05" db="EMBL/GenBank/DDBJ databases">
        <authorList>
            <person name="Varghese N."/>
            <person name="Submissions S."/>
        </authorList>
    </citation>
    <scope>NUCLEOTIDE SEQUENCE [LARGE SCALE GENOMIC DNA]</scope>
    <source>
        <strain evidence="7 8">SM16</strain>
    </source>
</reference>
<keyword evidence="4 6" id="KW-1133">Transmembrane helix</keyword>
<dbReference type="Gene3D" id="1.10.357.140">
    <property type="entry name" value="UbiA prenyltransferase"/>
    <property type="match status" value="1"/>
</dbReference>
<proteinExistence type="predicted"/>
<keyword evidence="3 6" id="KW-0812">Transmembrane</keyword>
<dbReference type="InterPro" id="IPR000537">
    <property type="entry name" value="UbiA_prenyltransferase"/>
</dbReference>